<dbReference type="InterPro" id="IPR043128">
    <property type="entry name" value="Rev_trsase/Diguanyl_cyclase"/>
</dbReference>
<accession>A0A438GII3</accession>
<dbReference type="Proteomes" id="UP000288805">
    <property type="component" value="Unassembled WGS sequence"/>
</dbReference>
<organism evidence="2 3">
    <name type="scientific">Vitis vinifera</name>
    <name type="common">Grape</name>
    <dbReference type="NCBI Taxonomy" id="29760"/>
    <lineage>
        <taxon>Eukaryota</taxon>
        <taxon>Viridiplantae</taxon>
        <taxon>Streptophyta</taxon>
        <taxon>Embryophyta</taxon>
        <taxon>Tracheophyta</taxon>
        <taxon>Spermatophyta</taxon>
        <taxon>Magnoliopsida</taxon>
        <taxon>eudicotyledons</taxon>
        <taxon>Gunneridae</taxon>
        <taxon>Pentapetalae</taxon>
        <taxon>rosids</taxon>
        <taxon>Vitales</taxon>
        <taxon>Vitaceae</taxon>
        <taxon>Viteae</taxon>
        <taxon>Vitis</taxon>
    </lineage>
</organism>
<dbReference type="PANTHER" id="PTHR24559">
    <property type="entry name" value="TRANSPOSON TY3-I GAG-POL POLYPROTEIN"/>
    <property type="match status" value="1"/>
</dbReference>
<comment type="caution">
    <text evidence="2">The sequence shown here is derived from an EMBL/GenBank/DDBJ whole genome shotgun (WGS) entry which is preliminary data.</text>
</comment>
<reference evidence="2 3" key="1">
    <citation type="journal article" date="2018" name="PLoS Genet.">
        <title>Population sequencing reveals clonal diversity and ancestral inbreeding in the grapevine cultivar Chardonnay.</title>
        <authorList>
            <person name="Roach M.J."/>
            <person name="Johnson D.L."/>
            <person name="Bohlmann J."/>
            <person name="van Vuuren H.J."/>
            <person name="Jones S.J."/>
            <person name="Pretorius I.S."/>
            <person name="Schmidt S.A."/>
            <person name="Borneman A.R."/>
        </authorList>
    </citation>
    <scope>NUCLEOTIDE SEQUENCE [LARGE SCALE GENOMIC DNA]</scope>
    <source>
        <strain evidence="3">cv. Chardonnay</strain>
        <tissue evidence="2">Leaf</tissue>
    </source>
</reference>
<protein>
    <recommendedName>
        <fullName evidence="1">Reverse transcriptase domain-containing protein</fullName>
    </recommendedName>
</protein>
<dbReference type="InterPro" id="IPR000477">
    <property type="entry name" value="RT_dom"/>
</dbReference>
<dbReference type="PANTHER" id="PTHR24559:SF436">
    <property type="entry name" value="RNA-DIRECTED DNA POLYMERASE HOMOLOG"/>
    <property type="match status" value="1"/>
</dbReference>
<dbReference type="InterPro" id="IPR053134">
    <property type="entry name" value="RNA-dir_DNA_polymerase"/>
</dbReference>
<dbReference type="InterPro" id="IPR043502">
    <property type="entry name" value="DNA/RNA_pol_sf"/>
</dbReference>
<dbReference type="Pfam" id="PF00078">
    <property type="entry name" value="RVT_1"/>
    <property type="match status" value="1"/>
</dbReference>
<dbReference type="AlphaFoldDB" id="A0A438GII3"/>
<dbReference type="Gene3D" id="3.10.10.10">
    <property type="entry name" value="HIV Type 1 Reverse Transcriptase, subunit A, domain 1"/>
    <property type="match status" value="2"/>
</dbReference>
<name>A0A438GII3_VITVI</name>
<evidence type="ECO:0000259" key="1">
    <source>
        <dbReference type="Pfam" id="PF00078"/>
    </source>
</evidence>
<dbReference type="SUPFAM" id="SSF56672">
    <property type="entry name" value="DNA/RNA polymerases"/>
    <property type="match status" value="1"/>
</dbReference>
<gene>
    <name evidence="2" type="ORF">CK203_055027</name>
</gene>
<evidence type="ECO:0000313" key="2">
    <source>
        <dbReference type="EMBL" id="RVW72011.1"/>
    </source>
</evidence>
<dbReference type="EMBL" id="QGNW01000425">
    <property type="protein sequence ID" value="RVW72011.1"/>
    <property type="molecule type" value="Genomic_DNA"/>
</dbReference>
<dbReference type="Gene3D" id="3.30.70.270">
    <property type="match status" value="2"/>
</dbReference>
<evidence type="ECO:0000313" key="3">
    <source>
        <dbReference type="Proteomes" id="UP000288805"/>
    </source>
</evidence>
<feature type="domain" description="Reverse transcriptase" evidence="1">
    <location>
        <begin position="78"/>
        <end position="124"/>
    </location>
</feature>
<sequence length="207" mass="23932">MAPPELEELKKQLKELLDVGFIQPSKASYGTPVLFQKSMMDPYGCASIIGARYFTKLDLRSGYYQVRIGERDEPKTTCVTSNTLKEHIEHLRKVFKILKQNELYVENEKCSFAKEDVSFLGHRIKDDKLMMGDNKVKDIQEWDPLTKTNNVVIGYFQTQKELSPKQAKWQDFLAKFNYTLEYKPGSVNHVANALSHKEKLVFMTSQP</sequence>
<proteinExistence type="predicted"/>